<dbReference type="EC" id="4.1.99.17" evidence="13"/>
<keyword evidence="5 13" id="KW-0479">Metal-binding</keyword>
<evidence type="ECO:0000256" key="2">
    <source>
        <dbReference type="ARBA" id="ARBA00004948"/>
    </source>
</evidence>
<comment type="function">
    <text evidence="1 13">Catalyzes the synthesis of the hydroxymethylpyrimidine phosphate (HMP-P) moiety of thiamine from aminoimidazole ribotide (AIR) in a radical S-adenosyl-L-methionine (SAM)-dependent reaction.</text>
</comment>
<evidence type="ECO:0000256" key="9">
    <source>
        <dbReference type="ARBA" id="ARBA00023014"/>
    </source>
</evidence>
<evidence type="ECO:0000256" key="14">
    <source>
        <dbReference type="SAM" id="MobiDB-lite"/>
    </source>
</evidence>
<dbReference type="GO" id="GO:0008270">
    <property type="term" value="F:zinc ion binding"/>
    <property type="evidence" value="ECO:0007669"/>
    <property type="project" value="UniProtKB-UniRule"/>
</dbReference>
<evidence type="ECO:0000256" key="3">
    <source>
        <dbReference type="ARBA" id="ARBA00022485"/>
    </source>
</evidence>
<protein>
    <recommendedName>
        <fullName evidence="13">Phosphomethylpyrimidine synthase</fullName>
        <ecNumber evidence="13">4.1.99.17</ecNumber>
    </recommendedName>
    <alternativeName>
        <fullName evidence="13">Hydroxymethylpyrimidine phosphate synthase</fullName>
        <shortName evidence="13">HMP-P synthase</shortName>
        <shortName evidence="13">HMP-phosphate synthase</shortName>
        <shortName evidence="13">HMPP synthase</shortName>
    </alternativeName>
    <alternativeName>
        <fullName evidence="13">Thiamine biosynthesis protein ThiC</fullName>
    </alternativeName>
</protein>
<dbReference type="GO" id="GO:0070284">
    <property type="term" value="F:phosphomethylpyrimidine synthase activity"/>
    <property type="evidence" value="ECO:0007669"/>
    <property type="project" value="UniProtKB-EC"/>
</dbReference>
<dbReference type="UniPathway" id="UPA00060"/>
<evidence type="ECO:0000313" key="16">
    <source>
        <dbReference type="EMBL" id="RSY88028.1"/>
    </source>
</evidence>
<evidence type="ECO:0000256" key="8">
    <source>
        <dbReference type="ARBA" id="ARBA00023004"/>
    </source>
</evidence>
<keyword evidence="6 13" id="KW-0862">Zinc</keyword>
<dbReference type="InterPro" id="IPR002817">
    <property type="entry name" value="ThiC/BzaA/B"/>
</dbReference>
<name>A0A430G6D1_9SPHN</name>
<dbReference type="NCBIfam" id="NF009895">
    <property type="entry name" value="PRK13352.1"/>
    <property type="match status" value="1"/>
</dbReference>
<dbReference type="InterPro" id="IPR037509">
    <property type="entry name" value="ThiC"/>
</dbReference>
<comment type="pathway">
    <text evidence="2 13">Cofactor biosynthesis; thiamine diphosphate biosynthesis.</text>
</comment>
<comment type="similarity">
    <text evidence="12 13">Belongs to the ThiC family.</text>
</comment>
<feature type="binding site" evidence="13">
    <location>
        <position position="434"/>
    </location>
    <ligand>
        <name>substrate</name>
    </ligand>
</feature>
<dbReference type="GO" id="GO:0005829">
    <property type="term" value="C:cytosol"/>
    <property type="evidence" value="ECO:0007669"/>
    <property type="project" value="TreeGrafter"/>
</dbReference>
<keyword evidence="10 13" id="KW-0456">Lyase</keyword>
<dbReference type="Gene3D" id="6.10.250.620">
    <property type="match status" value="1"/>
</dbReference>
<evidence type="ECO:0000256" key="7">
    <source>
        <dbReference type="ARBA" id="ARBA00022977"/>
    </source>
</evidence>
<feature type="binding site" evidence="13">
    <location>
        <position position="407"/>
    </location>
    <ligand>
        <name>substrate</name>
    </ligand>
</feature>
<feature type="domain" description="ThiC-associated" evidence="15">
    <location>
        <begin position="20"/>
        <end position="83"/>
    </location>
</feature>
<dbReference type="FunFam" id="3.20.20.540:FF:000001">
    <property type="entry name" value="Phosphomethylpyrimidine synthase"/>
    <property type="match status" value="1"/>
</dbReference>
<feature type="binding site" evidence="13">
    <location>
        <position position="411"/>
    </location>
    <ligand>
        <name>Zn(2+)</name>
        <dbReference type="ChEBI" id="CHEBI:29105"/>
    </ligand>
</feature>
<dbReference type="NCBIfam" id="NF006763">
    <property type="entry name" value="PRK09284.1"/>
    <property type="match status" value="1"/>
</dbReference>
<evidence type="ECO:0000259" key="15">
    <source>
        <dbReference type="Pfam" id="PF13667"/>
    </source>
</evidence>
<sequence>MADIPARTELKVTTGPIRGSKKIHVGPLGVAMREIHLEPSSGEPPLRVYDCSGPYTDPEARIDIMAGLPELRRDWIRNRGDVEEVAQREVRPEDNGQLGPDRSGGVQPFPNVRKRVLRAKPGANVSQMHYARRGIVTPEMEYVATRENLGREMLKEYVRDGQDWGASIPDYVTPEFVRDEIARGRAIIPNNINHPESEPMAIGRNFLVKINANIGNSAVASDVAQEVDKMVWAIRWGADTIMDLSTGRNIHDTREWILRNSPVPVGTVPIYQALEKVGGIAEDLTWEIFRDTLIEQAEQGVDYFTIHAGVRLPYIPMTAKRVTGIVSRGGSIMAKWCLAHHRESFLYEKFDEITEIMKAYDIAYSLGDGLRPGSIADANDEAQFAELYTLGELTKRAWEQDVQVMIEGPGHVPMHKIKENMDKQLQACGEAPFYTLGPLTTDIAPGYDHITSGIGAAMIGWYGTAMLCYVTPKEHLGLPDRDDVKVGVVTYKLAAHAADLAKGHPAAKMRDDALSRARFEFRWRDQFNLSLDPDTAEKYHDQTLPAEGAKTAHFCSMCGPKFCSMKITQEVRDFAAKQNQGAESFLASSPLPLAGGAGGGPVEGQPSAEEAEAGMAAMSQLYHETGRELYMGQGDREHD</sequence>
<dbReference type="SFLD" id="SFLDF00407">
    <property type="entry name" value="phosphomethylpyrimidine_syntha"/>
    <property type="match status" value="1"/>
</dbReference>
<comment type="cofactor">
    <cofactor evidence="13">
        <name>[4Fe-4S] cluster</name>
        <dbReference type="ChEBI" id="CHEBI:49883"/>
    </cofactor>
    <text evidence="13">Binds 1 [4Fe-4S] cluster per subunit. The cluster is coordinated with 3 cysteines and an exchangeable S-adenosyl-L-methionine.</text>
</comment>
<accession>A0A430G6D1</accession>
<evidence type="ECO:0000313" key="17">
    <source>
        <dbReference type="Proteomes" id="UP000287746"/>
    </source>
</evidence>
<evidence type="ECO:0000256" key="1">
    <source>
        <dbReference type="ARBA" id="ARBA00003175"/>
    </source>
</evidence>
<dbReference type="EMBL" id="QQYZ01000004">
    <property type="protein sequence ID" value="RSY88028.1"/>
    <property type="molecule type" value="Genomic_DNA"/>
</dbReference>
<reference evidence="16 17" key="1">
    <citation type="submission" date="2018-07" db="EMBL/GenBank/DDBJ databases">
        <title>Genomic and Epidemiologic Investigation of an Indolent Hospital Outbreak.</title>
        <authorList>
            <person name="Johnson R.C."/>
            <person name="Deming C."/>
            <person name="Conlan S."/>
            <person name="Zellmer C.J."/>
            <person name="Michelin A.V."/>
            <person name="Lee-Lin S."/>
            <person name="Thomas P.J."/>
            <person name="Park M."/>
            <person name="Weingarten R.A."/>
            <person name="Less J."/>
            <person name="Dekker J.P."/>
            <person name="Frank K.M."/>
            <person name="Musser K.A."/>
            <person name="Mcquiston J.R."/>
            <person name="Henderson D.K."/>
            <person name="Lau A.F."/>
            <person name="Palmore T.N."/>
            <person name="Segre J.A."/>
        </authorList>
    </citation>
    <scope>NUCLEOTIDE SEQUENCE [LARGE SCALE GENOMIC DNA]</scope>
    <source>
        <strain evidence="16 17">SK-CDC1_0717</strain>
    </source>
</reference>
<feature type="binding site" evidence="13">
    <location>
        <begin position="368"/>
        <end position="371"/>
    </location>
    <ligand>
        <name>substrate</name>
    </ligand>
</feature>
<feature type="binding site" evidence="13">
    <location>
        <position position="242"/>
    </location>
    <ligand>
        <name>substrate</name>
    </ligand>
</feature>
<comment type="catalytic activity">
    <reaction evidence="11 13">
        <text>5-amino-1-(5-phospho-beta-D-ribosyl)imidazole + S-adenosyl-L-methionine = 4-amino-2-methyl-5-(phosphooxymethyl)pyrimidine + CO + 5'-deoxyadenosine + formate + L-methionine + 3 H(+)</text>
        <dbReference type="Rhea" id="RHEA:24840"/>
        <dbReference type="ChEBI" id="CHEBI:15378"/>
        <dbReference type="ChEBI" id="CHEBI:15740"/>
        <dbReference type="ChEBI" id="CHEBI:17245"/>
        <dbReference type="ChEBI" id="CHEBI:17319"/>
        <dbReference type="ChEBI" id="CHEBI:57844"/>
        <dbReference type="ChEBI" id="CHEBI:58354"/>
        <dbReference type="ChEBI" id="CHEBI:59789"/>
        <dbReference type="ChEBI" id="CHEBI:137981"/>
        <dbReference type="EC" id="4.1.99.17"/>
    </reaction>
</comment>
<gene>
    <name evidence="13" type="primary">thiC</name>
    <name evidence="16" type="ORF">DAH66_06085</name>
</gene>
<comment type="caution">
    <text evidence="16">The sequence shown here is derived from an EMBL/GenBank/DDBJ whole genome shotgun (WGS) entry which is preliminary data.</text>
</comment>
<dbReference type="Proteomes" id="UP000287746">
    <property type="component" value="Unassembled WGS sequence"/>
</dbReference>
<evidence type="ECO:0000256" key="6">
    <source>
        <dbReference type="ARBA" id="ARBA00022833"/>
    </source>
</evidence>
<feature type="binding site" evidence="13">
    <location>
        <position position="475"/>
    </location>
    <ligand>
        <name>Zn(2+)</name>
        <dbReference type="ChEBI" id="CHEBI:29105"/>
    </ligand>
</feature>
<dbReference type="Gene3D" id="3.20.20.540">
    <property type="entry name" value="Radical SAM ThiC family, central domain"/>
    <property type="match status" value="1"/>
</dbReference>
<evidence type="ECO:0000256" key="11">
    <source>
        <dbReference type="ARBA" id="ARBA00050218"/>
    </source>
</evidence>
<keyword evidence="7 13" id="KW-0784">Thiamine biosynthesis</keyword>
<dbReference type="NCBIfam" id="TIGR00190">
    <property type="entry name" value="thiC"/>
    <property type="match status" value="1"/>
</dbReference>
<comment type="subunit">
    <text evidence="13">Homodimer.</text>
</comment>
<dbReference type="HAMAP" id="MF_00089">
    <property type="entry name" value="ThiC"/>
    <property type="match status" value="1"/>
</dbReference>
<dbReference type="AlphaFoldDB" id="A0A430G6D1"/>
<feature type="binding site" evidence="13">
    <location>
        <position position="271"/>
    </location>
    <ligand>
        <name>substrate</name>
    </ligand>
</feature>
<dbReference type="SFLD" id="SFLDG01114">
    <property type="entry name" value="phosphomethylpyrimidine_syntha"/>
    <property type="match status" value="1"/>
</dbReference>
<evidence type="ECO:0000256" key="4">
    <source>
        <dbReference type="ARBA" id="ARBA00022691"/>
    </source>
</evidence>
<dbReference type="GO" id="GO:0051539">
    <property type="term" value="F:4 iron, 4 sulfur cluster binding"/>
    <property type="evidence" value="ECO:0007669"/>
    <property type="project" value="UniProtKB-KW"/>
</dbReference>
<keyword evidence="9 13" id="KW-0411">Iron-sulfur</keyword>
<dbReference type="InterPro" id="IPR038521">
    <property type="entry name" value="ThiC/Bza_core_dom"/>
</dbReference>
<feature type="region of interest" description="Disordered" evidence="14">
    <location>
        <begin position="86"/>
        <end position="109"/>
    </location>
</feature>
<feature type="binding site" evidence="13">
    <location>
        <position position="555"/>
    </location>
    <ligand>
        <name>[4Fe-4S] cluster</name>
        <dbReference type="ChEBI" id="CHEBI:49883"/>
        <note>4Fe-4S-S-AdoMet</note>
    </ligand>
</feature>
<feature type="region of interest" description="Disordered" evidence="14">
    <location>
        <begin position="596"/>
        <end position="619"/>
    </location>
</feature>
<dbReference type="RefSeq" id="WP_126003914.1">
    <property type="nucleotide sequence ID" value="NZ_QQYZ01000004.1"/>
</dbReference>
<dbReference type="GO" id="GO:0009228">
    <property type="term" value="P:thiamine biosynthetic process"/>
    <property type="evidence" value="ECO:0007669"/>
    <property type="project" value="UniProtKB-UniRule"/>
</dbReference>
<evidence type="ECO:0000256" key="10">
    <source>
        <dbReference type="ARBA" id="ARBA00023239"/>
    </source>
</evidence>
<proteinExistence type="inferred from homology"/>
<dbReference type="PANTHER" id="PTHR30557">
    <property type="entry name" value="THIAMINE BIOSYNTHESIS PROTEIN THIC"/>
    <property type="match status" value="1"/>
</dbReference>
<feature type="binding site" evidence="13">
    <location>
        <position position="213"/>
    </location>
    <ligand>
        <name>substrate</name>
    </ligand>
</feature>
<dbReference type="Pfam" id="PF01964">
    <property type="entry name" value="ThiC_Rad_SAM"/>
    <property type="match status" value="1"/>
</dbReference>
<evidence type="ECO:0000256" key="12">
    <source>
        <dbReference type="ARBA" id="ARBA00061546"/>
    </source>
</evidence>
<keyword evidence="8 13" id="KW-0408">Iron</keyword>
<keyword evidence="3 13" id="KW-0004">4Fe-4S</keyword>
<feature type="binding site" evidence="13">
    <location>
        <position position="307"/>
    </location>
    <ligand>
        <name>substrate</name>
    </ligand>
</feature>
<dbReference type="PANTHER" id="PTHR30557:SF1">
    <property type="entry name" value="PHOSPHOMETHYLPYRIMIDINE SYNTHASE, CHLOROPLASTIC"/>
    <property type="match status" value="1"/>
</dbReference>
<feature type="binding site" evidence="13">
    <location>
        <position position="563"/>
    </location>
    <ligand>
        <name>[4Fe-4S] cluster</name>
        <dbReference type="ChEBI" id="CHEBI:49883"/>
        <note>4Fe-4S-S-AdoMet</note>
    </ligand>
</feature>
<evidence type="ECO:0000256" key="13">
    <source>
        <dbReference type="HAMAP-Rule" id="MF_00089"/>
    </source>
</evidence>
<feature type="binding site" evidence="13">
    <location>
        <begin position="327"/>
        <end position="329"/>
    </location>
    <ligand>
        <name>substrate</name>
    </ligand>
</feature>
<evidence type="ECO:0000256" key="5">
    <source>
        <dbReference type="ARBA" id="ARBA00022723"/>
    </source>
</evidence>
<keyword evidence="4 13" id="KW-0949">S-adenosyl-L-methionine</keyword>
<dbReference type="GO" id="GO:0009229">
    <property type="term" value="P:thiamine diphosphate biosynthetic process"/>
    <property type="evidence" value="ECO:0007669"/>
    <property type="project" value="UniProtKB-UniRule"/>
</dbReference>
<dbReference type="Pfam" id="PF13667">
    <property type="entry name" value="ThiC-associated"/>
    <property type="match status" value="1"/>
</dbReference>
<dbReference type="InterPro" id="IPR025747">
    <property type="entry name" value="ThiC-associated_dom"/>
</dbReference>
<feature type="binding site" evidence="13">
    <location>
        <position position="558"/>
    </location>
    <ligand>
        <name>[4Fe-4S] cluster</name>
        <dbReference type="ChEBI" id="CHEBI:49883"/>
        <note>4Fe-4S-S-AdoMet</note>
    </ligand>
</feature>
<dbReference type="SFLD" id="SFLDS00113">
    <property type="entry name" value="Radical_SAM_Phosphomethylpyrim"/>
    <property type="match status" value="1"/>
</dbReference>
<organism evidence="16 17">
    <name type="scientific">Sphingomonas koreensis</name>
    <dbReference type="NCBI Taxonomy" id="93064"/>
    <lineage>
        <taxon>Bacteria</taxon>
        <taxon>Pseudomonadati</taxon>
        <taxon>Pseudomonadota</taxon>
        <taxon>Alphaproteobacteria</taxon>
        <taxon>Sphingomonadales</taxon>
        <taxon>Sphingomonadaceae</taxon>
        <taxon>Sphingomonas</taxon>
    </lineage>
</organism>